<evidence type="ECO:0000313" key="2">
    <source>
        <dbReference type="Proteomes" id="UP000242616"/>
    </source>
</evidence>
<organism evidence="1 2">
    <name type="scientific">Thermosipho affectus</name>
    <dbReference type="NCBI Taxonomy" id="660294"/>
    <lineage>
        <taxon>Bacteria</taxon>
        <taxon>Thermotogati</taxon>
        <taxon>Thermotogota</taxon>
        <taxon>Thermotogae</taxon>
        <taxon>Thermotogales</taxon>
        <taxon>Fervidobacteriaceae</taxon>
        <taxon>Thermosipho</taxon>
    </lineage>
</organism>
<dbReference type="Proteomes" id="UP000242616">
    <property type="component" value="Unassembled WGS sequence"/>
</dbReference>
<dbReference type="PANTHER" id="PTHR10151">
    <property type="entry name" value="ECTONUCLEOTIDE PYROPHOSPHATASE/PHOSPHODIESTERASE"/>
    <property type="match status" value="1"/>
</dbReference>
<evidence type="ECO:0000313" key="1">
    <source>
        <dbReference type="EMBL" id="ONN27501.1"/>
    </source>
</evidence>
<dbReference type="EMBL" id="LBFC01000013">
    <property type="protein sequence ID" value="ONN27501.1"/>
    <property type="molecule type" value="Genomic_DNA"/>
</dbReference>
<dbReference type="PANTHER" id="PTHR10151:SF120">
    <property type="entry name" value="BIS(5'-ADENOSYL)-TRIPHOSPHATASE"/>
    <property type="match status" value="1"/>
</dbReference>
<dbReference type="InterPro" id="IPR017850">
    <property type="entry name" value="Alkaline_phosphatase_core_sf"/>
</dbReference>
<evidence type="ECO:0008006" key="3">
    <source>
        <dbReference type="Google" id="ProtNLM"/>
    </source>
</evidence>
<dbReference type="SUPFAM" id="SSF53649">
    <property type="entry name" value="Alkaline phosphatase-like"/>
    <property type="match status" value="1"/>
</dbReference>
<dbReference type="Pfam" id="PF01663">
    <property type="entry name" value="Phosphodiest"/>
    <property type="match status" value="1"/>
</dbReference>
<dbReference type="Gene3D" id="3.40.720.10">
    <property type="entry name" value="Alkaline Phosphatase, subunit A"/>
    <property type="match status" value="1"/>
</dbReference>
<keyword evidence="2" id="KW-1185">Reference proteome</keyword>
<proteinExistence type="predicted"/>
<name>A0ABX3II39_9BACT</name>
<dbReference type="RefSeq" id="WP_075665648.1">
    <property type="nucleotide sequence ID" value="NZ_LBFC01000013.1"/>
</dbReference>
<reference evidence="1 2" key="1">
    <citation type="submission" date="2015-06" db="EMBL/GenBank/DDBJ databases">
        <title>Genome sequencing of Thermotogales isolates from hydrothermal vents.</title>
        <authorList>
            <person name="Haverkamp T.H."/>
            <person name="Kublanov I.V."/>
            <person name="Nesbo C.L."/>
        </authorList>
    </citation>
    <scope>NUCLEOTIDE SEQUENCE [LARGE SCALE GENOMIC DNA]</scope>
    <source>
        <strain evidence="2">ik275mar</strain>
    </source>
</reference>
<comment type="caution">
    <text evidence="1">The sequence shown here is derived from an EMBL/GenBank/DDBJ whole genome shotgun (WGS) entry which is preliminary data.</text>
</comment>
<sequence>MKPVYEKSIVSFVNVLLKHFGVSPYHEFKEMEEYLFPFLEKKEKIIVVILDSLGFKKFKELGVIFENYTRLSSVFPTTTVAAVTSIMTGLTPKEHGLLGYVQFLREIGTLVNMIDFSFPGMSENSFATLVKKNIKRLPNVFQLLKKEGLYGGVLTAQNIANSGLSFLIQNNANVLTYYSTLDMLVKLERMLRKDFKGILFTYYGTIDGIGHKMGPDSDSYEYEAKYILEWFKKLNADKKTRIFILADHGMITTPNEKNKFMGSELLKFLKIPPAGEMRMMYFYVQKNKKERFLEYMEEKYSGKFEIYPSKECLMEGYFGIGKAHPETVHRIGDYVLICKDNYSFTYTYTGGEQKLKGMHGSLSYEELFVPLIII</sequence>
<gene>
    <name evidence="1" type="ORF">XJ44_03345</name>
</gene>
<dbReference type="InterPro" id="IPR002591">
    <property type="entry name" value="Phosphodiest/P_Trfase"/>
</dbReference>
<protein>
    <recommendedName>
        <fullName evidence="3">Type I phosphodiesterase/nucleotide pyrophosphatase</fullName>
    </recommendedName>
</protein>
<accession>A0ABX3II39</accession>